<reference evidence="2 3" key="1">
    <citation type="submission" date="2023-02" db="EMBL/GenBank/DDBJ databases">
        <title>LHISI_Scaffold_Assembly.</title>
        <authorList>
            <person name="Stuart O.P."/>
            <person name="Cleave R."/>
            <person name="Magrath M.J.L."/>
            <person name="Mikheyev A.S."/>
        </authorList>
    </citation>
    <scope>NUCLEOTIDE SEQUENCE [LARGE SCALE GENOMIC DNA]</scope>
    <source>
        <strain evidence="2">Daus_M_001</strain>
        <tissue evidence="2">Leg muscle</tissue>
    </source>
</reference>
<gene>
    <name evidence="2" type="ORF">PR048_001668</name>
</gene>
<organism evidence="2 3">
    <name type="scientific">Dryococelus australis</name>
    <dbReference type="NCBI Taxonomy" id="614101"/>
    <lineage>
        <taxon>Eukaryota</taxon>
        <taxon>Metazoa</taxon>
        <taxon>Ecdysozoa</taxon>
        <taxon>Arthropoda</taxon>
        <taxon>Hexapoda</taxon>
        <taxon>Insecta</taxon>
        <taxon>Pterygota</taxon>
        <taxon>Neoptera</taxon>
        <taxon>Polyneoptera</taxon>
        <taxon>Phasmatodea</taxon>
        <taxon>Verophasmatodea</taxon>
        <taxon>Anareolatae</taxon>
        <taxon>Phasmatidae</taxon>
        <taxon>Eurycanthinae</taxon>
        <taxon>Dryococelus</taxon>
    </lineage>
</organism>
<keyword evidence="3" id="KW-1185">Reference proteome</keyword>
<keyword evidence="1" id="KW-0472">Membrane</keyword>
<evidence type="ECO:0000313" key="2">
    <source>
        <dbReference type="EMBL" id="KAJ8896324.1"/>
    </source>
</evidence>
<feature type="transmembrane region" description="Helical" evidence="1">
    <location>
        <begin position="6"/>
        <end position="25"/>
    </location>
</feature>
<keyword evidence="1" id="KW-1133">Transmembrane helix</keyword>
<evidence type="ECO:0008006" key="4">
    <source>
        <dbReference type="Google" id="ProtNLM"/>
    </source>
</evidence>
<accession>A0ABQ9II62</accession>
<evidence type="ECO:0000313" key="3">
    <source>
        <dbReference type="Proteomes" id="UP001159363"/>
    </source>
</evidence>
<sequence>MPRSTIFGMCTAVLILIVAMLLSVVHHPPKAELNISMEFAALAGSNVFRQCVRAIDGCHIRVQCPPALYDQYINRKLLAARRCIFTKALDVKLTKAAEGIAACTIMHNICITQGDIFPPDANEPWQHLRNTNDDRDAHHHRELMLS</sequence>
<proteinExistence type="predicted"/>
<protein>
    <recommendedName>
        <fullName evidence="4">DDE Tnp4 domain-containing protein</fullName>
    </recommendedName>
</protein>
<evidence type="ECO:0000256" key="1">
    <source>
        <dbReference type="SAM" id="Phobius"/>
    </source>
</evidence>
<keyword evidence="1" id="KW-0812">Transmembrane</keyword>
<dbReference type="Proteomes" id="UP001159363">
    <property type="component" value="Chromosome 1"/>
</dbReference>
<name>A0ABQ9II62_9NEOP</name>
<comment type="caution">
    <text evidence="2">The sequence shown here is derived from an EMBL/GenBank/DDBJ whole genome shotgun (WGS) entry which is preliminary data.</text>
</comment>
<dbReference type="EMBL" id="JARBHB010000001">
    <property type="protein sequence ID" value="KAJ8896324.1"/>
    <property type="molecule type" value="Genomic_DNA"/>
</dbReference>